<evidence type="ECO:0000259" key="1">
    <source>
        <dbReference type="Pfam" id="PF12760"/>
    </source>
</evidence>
<protein>
    <submittedName>
        <fullName evidence="2">Transposase</fullName>
    </submittedName>
</protein>
<dbReference type="InterPro" id="IPR024442">
    <property type="entry name" value="Transposase_Zn_ribbon"/>
</dbReference>
<name>A0ABW2FA28_9BACL</name>
<dbReference type="Pfam" id="PF12760">
    <property type="entry name" value="Zn_ribbon_IS1595"/>
    <property type="match status" value="1"/>
</dbReference>
<evidence type="ECO:0000313" key="2">
    <source>
        <dbReference type="EMBL" id="MFC7148693.1"/>
    </source>
</evidence>
<dbReference type="Proteomes" id="UP001596378">
    <property type="component" value="Unassembled WGS sequence"/>
</dbReference>
<accession>A0ABW2FA28</accession>
<dbReference type="RefSeq" id="WP_378052499.1">
    <property type="nucleotide sequence ID" value="NZ_JBHMDN010000055.1"/>
</dbReference>
<evidence type="ECO:0000313" key="3">
    <source>
        <dbReference type="Proteomes" id="UP001596378"/>
    </source>
</evidence>
<organism evidence="2 3">
    <name type="scientific">Cohnella cellulosilytica</name>
    <dbReference type="NCBI Taxonomy" id="986710"/>
    <lineage>
        <taxon>Bacteria</taxon>
        <taxon>Bacillati</taxon>
        <taxon>Bacillota</taxon>
        <taxon>Bacilli</taxon>
        <taxon>Bacillales</taxon>
        <taxon>Paenibacillaceae</taxon>
        <taxon>Cohnella</taxon>
    </lineage>
</organism>
<feature type="domain" description="Transposase zinc-ribbon" evidence="1">
    <location>
        <begin position="12"/>
        <end position="57"/>
    </location>
</feature>
<keyword evidence="3" id="KW-1185">Reference proteome</keyword>
<comment type="caution">
    <text evidence="2">The sequence shown here is derived from an EMBL/GenBank/DDBJ whole genome shotgun (WGS) entry which is preliminary data.</text>
</comment>
<dbReference type="EMBL" id="JBHTAI010000005">
    <property type="protein sequence ID" value="MFC7148693.1"/>
    <property type="molecule type" value="Genomic_DNA"/>
</dbReference>
<gene>
    <name evidence="2" type="ORF">ACFQMJ_09170</name>
</gene>
<proteinExistence type="predicted"/>
<reference evidence="3" key="1">
    <citation type="journal article" date="2019" name="Int. J. Syst. Evol. Microbiol.">
        <title>The Global Catalogue of Microorganisms (GCM) 10K type strain sequencing project: providing services to taxonomists for standard genome sequencing and annotation.</title>
        <authorList>
            <consortium name="The Broad Institute Genomics Platform"/>
            <consortium name="The Broad Institute Genome Sequencing Center for Infectious Disease"/>
            <person name="Wu L."/>
            <person name="Ma J."/>
        </authorList>
    </citation>
    <scope>NUCLEOTIDE SEQUENCE [LARGE SCALE GENOMIC DNA]</scope>
    <source>
        <strain evidence="3">KCTC 12907</strain>
    </source>
</reference>
<sequence length="221" mass="26548">MASIRKFMALFPDEQACRDYLFAARWPRGFICTKCGEMRYCLIKTRNVYECANCKTQTSITSNTLMHRTKLPLRYWMVALYWVASGFPCSARKLARTLRIQQRTADRLLRKIRLAMHKSERIPMLDFWRREKRSEQLPIVRRAMLLMYRKARAFIRKYYGKRVSKWNRLYYYYEYRFRSSNDCNPIAALSKLILSACTTIYTLNEYGMLRERRLPTSSITT</sequence>